<keyword evidence="2" id="KW-0521">NADP</keyword>
<dbReference type="Pfam" id="PF02558">
    <property type="entry name" value="ApbA"/>
    <property type="match status" value="1"/>
</dbReference>
<evidence type="ECO:0000256" key="4">
    <source>
        <dbReference type="SAM" id="MobiDB-lite"/>
    </source>
</evidence>
<dbReference type="Gene3D" id="3.40.50.720">
    <property type="entry name" value="NAD(P)-binding Rossmann-like Domain"/>
    <property type="match status" value="1"/>
</dbReference>
<evidence type="ECO:0000256" key="3">
    <source>
        <dbReference type="ARBA" id="ARBA00023002"/>
    </source>
</evidence>
<organism evidence="7 8">
    <name type="scientific">Sporothrix bragantina</name>
    <dbReference type="NCBI Taxonomy" id="671064"/>
    <lineage>
        <taxon>Eukaryota</taxon>
        <taxon>Fungi</taxon>
        <taxon>Dikarya</taxon>
        <taxon>Ascomycota</taxon>
        <taxon>Pezizomycotina</taxon>
        <taxon>Sordariomycetes</taxon>
        <taxon>Sordariomycetidae</taxon>
        <taxon>Ophiostomatales</taxon>
        <taxon>Ophiostomataceae</taxon>
        <taxon>Sporothrix</taxon>
    </lineage>
</organism>
<evidence type="ECO:0000256" key="1">
    <source>
        <dbReference type="ARBA" id="ARBA00007870"/>
    </source>
</evidence>
<evidence type="ECO:0000256" key="2">
    <source>
        <dbReference type="ARBA" id="ARBA00022857"/>
    </source>
</evidence>
<dbReference type="Pfam" id="PF08546">
    <property type="entry name" value="ApbA_C"/>
    <property type="match status" value="1"/>
</dbReference>
<evidence type="ECO:0000313" key="7">
    <source>
        <dbReference type="EMBL" id="CAK7234186.1"/>
    </source>
</evidence>
<protein>
    <submittedName>
        <fullName evidence="7">2-dehydropantoate 2-reductase (Ketopantoate reductase) (KPA reductase) (KPR)</fullName>
    </submittedName>
</protein>
<feature type="compositionally biased region" description="Polar residues" evidence="4">
    <location>
        <begin position="1"/>
        <end position="10"/>
    </location>
</feature>
<dbReference type="InterPro" id="IPR013328">
    <property type="entry name" value="6PGD_dom2"/>
</dbReference>
<keyword evidence="3" id="KW-0560">Oxidoreductase</keyword>
<dbReference type="EMBL" id="CAWUHC010000124">
    <property type="protein sequence ID" value="CAK7234186.1"/>
    <property type="molecule type" value="Genomic_DNA"/>
</dbReference>
<evidence type="ECO:0000259" key="5">
    <source>
        <dbReference type="Pfam" id="PF02558"/>
    </source>
</evidence>
<gene>
    <name evidence="7" type="primary">PAN5_2</name>
    <name evidence="7" type="ORF">SBRCBS47491_008864</name>
</gene>
<dbReference type="Proteomes" id="UP001642406">
    <property type="component" value="Unassembled WGS sequence"/>
</dbReference>
<dbReference type="InterPro" id="IPR013752">
    <property type="entry name" value="KPA_reductase"/>
</dbReference>
<dbReference type="Gene3D" id="1.10.1040.10">
    <property type="entry name" value="N-(1-d-carboxylethyl)-l-norvaline Dehydrogenase, domain 2"/>
    <property type="match status" value="1"/>
</dbReference>
<feature type="domain" description="Ketopantoate reductase N-terminal" evidence="5">
    <location>
        <begin position="55"/>
        <end position="246"/>
    </location>
</feature>
<evidence type="ECO:0000259" key="6">
    <source>
        <dbReference type="Pfam" id="PF08546"/>
    </source>
</evidence>
<dbReference type="InterPro" id="IPR013332">
    <property type="entry name" value="KPR_N"/>
</dbReference>
<sequence length="452" mass="49226">MSSKAASSPTVPAWLSHTLKDKAPGPRIYRWKPDDVAGQSGASLRKRAPADDKRIYIVGMGNLGRLFAASLARLPNRPPITLVVHRPGLLEQWRTEPGVVLHPPGYVEGNAASEDARITDFDVEMWSEKPPPASSANKNVDVDAEISPITNLVIATKAQDALRTADWVRRYLGPNSAVAFAQNGMNKLWPPYGALYNEARYSVSDQSLQTRPPLWLACIVTHGVYSVGPFASVHASPADVVLGAVDGNNTKDGNDAYLVRQILAASQLKARWAPRNELWVLQLEKLVVNAVINPLTAILRCKNGALFVPDDTPNAVLPRVIDQLLQEASAVLRALAQHEIKTGNVFKDLSSTEAASALAKRLSFDSLRAMVYRVGELVKNNSSSMFQDAQAGKKTEVGEFNGWIVDMARYLESVGATDGESVNVKTHQIMVDLVEKAVLLTKEELAEHFAGK</sequence>
<accession>A0ABP0CT07</accession>
<feature type="region of interest" description="Disordered" evidence="4">
    <location>
        <begin position="1"/>
        <end position="26"/>
    </location>
</feature>
<dbReference type="InterPro" id="IPR050838">
    <property type="entry name" value="Ketopantoate_reductase"/>
</dbReference>
<comment type="caution">
    <text evidence="7">The sequence shown here is derived from an EMBL/GenBank/DDBJ whole genome shotgun (WGS) entry which is preliminary data.</text>
</comment>
<dbReference type="PANTHER" id="PTHR43765">
    <property type="entry name" value="2-DEHYDROPANTOATE 2-REDUCTASE-RELATED"/>
    <property type="match status" value="1"/>
</dbReference>
<keyword evidence="8" id="KW-1185">Reference proteome</keyword>
<dbReference type="SUPFAM" id="SSF48179">
    <property type="entry name" value="6-phosphogluconate dehydrogenase C-terminal domain-like"/>
    <property type="match status" value="1"/>
</dbReference>
<proteinExistence type="inferred from homology"/>
<feature type="domain" description="Ketopantoate reductase C-terminal" evidence="6">
    <location>
        <begin position="281"/>
        <end position="411"/>
    </location>
</feature>
<dbReference type="PANTHER" id="PTHR43765:SF2">
    <property type="entry name" value="2-DEHYDROPANTOATE 2-REDUCTASE"/>
    <property type="match status" value="1"/>
</dbReference>
<evidence type="ECO:0000313" key="8">
    <source>
        <dbReference type="Proteomes" id="UP001642406"/>
    </source>
</evidence>
<name>A0ABP0CT07_9PEZI</name>
<comment type="similarity">
    <text evidence="1">Belongs to the ketopantoate reductase family.</text>
</comment>
<reference evidence="7 8" key="1">
    <citation type="submission" date="2024-01" db="EMBL/GenBank/DDBJ databases">
        <authorList>
            <person name="Allen C."/>
            <person name="Tagirdzhanova G."/>
        </authorList>
    </citation>
    <scope>NUCLEOTIDE SEQUENCE [LARGE SCALE GENOMIC DNA]</scope>
</reference>
<dbReference type="InterPro" id="IPR008927">
    <property type="entry name" value="6-PGluconate_DH-like_C_sf"/>
</dbReference>